<evidence type="ECO:0000256" key="1">
    <source>
        <dbReference type="SAM" id="SignalP"/>
    </source>
</evidence>
<keyword evidence="4" id="KW-1185">Reference proteome</keyword>
<dbReference type="Pfam" id="PF06439">
    <property type="entry name" value="3keto-disac_hyd"/>
    <property type="match status" value="2"/>
</dbReference>
<name>A0A5C6EN43_9BACT</name>
<keyword evidence="1" id="KW-0732">Signal</keyword>
<evidence type="ECO:0000259" key="2">
    <source>
        <dbReference type="Pfam" id="PF06439"/>
    </source>
</evidence>
<evidence type="ECO:0000313" key="4">
    <source>
        <dbReference type="Proteomes" id="UP000317977"/>
    </source>
</evidence>
<dbReference type="EMBL" id="SJPX01000004">
    <property type="protein sequence ID" value="TWU49830.1"/>
    <property type="molecule type" value="Genomic_DNA"/>
</dbReference>
<reference evidence="3 4" key="1">
    <citation type="submission" date="2019-02" db="EMBL/GenBank/DDBJ databases">
        <title>Deep-cultivation of Planctomycetes and their phenomic and genomic characterization uncovers novel biology.</title>
        <authorList>
            <person name="Wiegand S."/>
            <person name="Jogler M."/>
            <person name="Boedeker C."/>
            <person name="Pinto D."/>
            <person name="Vollmers J."/>
            <person name="Rivas-Marin E."/>
            <person name="Kohn T."/>
            <person name="Peeters S.H."/>
            <person name="Heuer A."/>
            <person name="Rast P."/>
            <person name="Oberbeckmann S."/>
            <person name="Bunk B."/>
            <person name="Jeske O."/>
            <person name="Meyerdierks A."/>
            <person name="Storesund J.E."/>
            <person name="Kallscheuer N."/>
            <person name="Luecker S."/>
            <person name="Lage O.M."/>
            <person name="Pohl T."/>
            <person name="Merkel B.J."/>
            <person name="Hornburger P."/>
            <person name="Mueller R.-W."/>
            <person name="Bruemmer F."/>
            <person name="Labrenz M."/>
            <person name="Spormann A.M."/>
            <person name="Op Den Camp H."/>
            <person name="Overmann J."/>
            <person name="Amann R."/>
            <person name="Jetten M.S.M."/>
            <person name="Mascher T."/>
            <person name="Medema M.H."/>
            <person name="Devos D.P."/>
            <person name="Kaster A.-K."/>
            <person name="Ovreas L."/>
            <person name="Rohde M."/>
            <person name="Galperin M.Y."/>
            <person name="Jogler C."/>
        </authorList>
    </citation>
    <scope>NUCLEOTIDE SEQUENCE [LARGE SCALE GENOMIC DNA]</scope>
    <source>
        <strain evidence="3 4">Poly59</strain>
    </source>
</reference>
<dbReference type="InterPro" id="IPR010496">
    <property type="entry name" value="AL/BT2_dom"/>
</dbReference>
<organism evidence="3 4">
    <name type="scientific">Rubripirellula reticaptiva</name>
    <dbReference type="NCBI Taxonomy" id="2528013"/>
    <lineage>
        <taxon>Bacteria</taxon>
        <taxon>Pseudomonadati</taxon>
        <taxon>Planctomycetota</taxon>
        <taxon>Planctomycetia</taxon>
        <taxon>Pirellulales</taxon>
        <taxon>Pirellulaceae</taxon>
        <taxon>Rubripirellula</taxon>
    </lineage>
</organism>
<proteinExistence type="predicted"/>
<feature type="domain" description="3-keto-alpha-glucoside-1,2-lyase/3-keto-2-hydroxy-glucal hydratase" evidence="2">
    <location>
        <begin position="38"/>
        <end position="239"/>
    </location>
</feature>
<comment type="caution">
    <text evidence="3">The sequence shown here is derived from an EMBL/GenBank/DDBJ whole genome shotgun (WGS) entry which is preliminary data.</text>
</comment>
<dbReference type="Proteomes" id="UP000317977">
    <property type="component" value="Unassembled WGS sequence"/>
</dbReference>
<feature type="signal peptide" evidence="1">
    <location>
        <begin position="1"/>
        <end position="27"/>
    </location>
</feature>
<gene>
    <name evidence="3" type="ORF">Poly59_44550</name>
</gene>
<dbReference type="GO" id="GO:0016787">
    <property type="term" value="F:hydrolase activity"/>
    <property type="evidence" value="ECO:0007669"/>
    <property type="project" value="InterPro"/>
</dbReference>
<sequence precursor="true">MKTMRLPFGRSVTTLVACFVLASPAFAETPASGDTARGFTPIFDGETLDGWNARPHFNPNDFAALSDDERSEKLDQWMGEAKQHWTIENGELVNDGKGPYLTTAKDYGDYELMLEYKTVPGADSGIYLKGTPQVQIWDYTDPAKFKIGSDLGSGGLWNNSEGAAGKNPFVLADAPLGSWNQVRIVQVGARTTVYLNDLLVVDHAIMENYWDRAAPLLKSGPIELQTHGGEIRWRKLAVKELSPEEANAVLQNHHSQAFKSLFNGDDLSGWQGATDNYEVVNNAIVCKKGSGGLLLTEDEYANFIARVEFRLPPGGNNGLAIRSGGEGDAAYAAMTELQVLDSEHPKYAKLDARQYHGSAYGMAAAVRGYLRPTGEWNFQEVTVDGSKIKVELNGNVILDTDLSEAKDFLADKKHPGLTRTSGFFGFAGHNDPVEFRKVSIKRLPETAAK</sequence>
<feature type="chain" id="PRO_5023093418" description="3-keto-alpha-glucoside-1,2-lyase/3-keto-2-hydroxy-glucal hydratase domain-containing protein" evidence="1">
    <location>
        <begin position="28"/>
        <end position="449"/>
    </location>
</feature>
<evidence type="ECO:0000313" key="3">
    <source>
        <dbReference type="EMBL" id="TWU49830.1"/>
    </source>
</evidence>
<dbReference type="AlphaFoldDB" id="A0A5C6EN43"/>
<feature type="domain" description="3-keto-alpha-glucoside-1,2-lyase/3-keto-2-hydroxy-glucal hydratase" evidence="2">
    <location>
        <begin position="258"/>
        <end position="441"/>
    </location>
</feature>
<dbReference type="RefSeq" id="WP_222436146.1">
    <property type="nucleotide sequence ID" value="NZ_SJPX01000004.1"/>
</dbReference>
<accession>A0A5C6EN43</accession>
<dbReference type="Gene3D" id="2.60.120.560">
    <property type="entry name" value="Exo-inulinase, domain 1"/>
    <property type="match status" value="2"/>
</dbReference>
<protein>
    <recommendedName>
        <fullName evidence="2">3-keto-alpha-glucoside-1,2-lyase/3-keto-2-hydroxy-glucal hydratase domain-containing protein</fullName>
    </recommendedName>
</protein>